<dbReference type="SUPFAM" id="SSF52540">
    <property type="entry name" value="P-loop containing nucleoside triphosphate hydrolases"/>
    <property type="match status" value="1"/>
</dbReference>
<name>A0A7J7KFU8_BUGNE</name>
<dbReference type="PANTHER" id="PTHR45797">
    <property type="entry name" value="RAD54-LIKE"/>
    <property type="match status" value="1"/>
</dbReference>
<protein>
    <submittedName>
        <fullName evidence="11">ATRX</fullName>
    </submittedName>
</protein>
<dbReference type="GO" id="GO:0005524">
    <property type="term" value="F:ATP binding"/>
    <property type="evidence" value="ECO:0007669"/>
    <property type="project" value="UniProtKB-KW"/>
</dbReference>
<dbReference type="InterPro" id="IPR001650">
    <property type="entry name" value="Helicase_C-like"/>
</dbReference>
<dbReference type="InterPro" id="IPR044574">
    <property type="entry name" value="ARIP4-like"/>
</dbReference>
<feature type="region of interest" description="Disordered" evidence="9">
    <location>
        <begin position="96"/>
        <end position="135"/>
    </location>
</feature>
<evidence type="ECO:0000256" key="8">
    <source>
        <dbReference type="ARBA" id="ARBA00023242"/>
    </source>
</evidence>
<dbReference type="PROSITE" id="PS51194">
    <property type="entry name" value="HELICASE_CTER"/>
    <property type="match status" value="1"/>
</dbReference>
<sequence length="311" mass="35859">MKKRAHVLHEMLAGCVQRKDYSALIKFLPPKYEYILGVKLGELQVKTVPAISRHVKRRQIRCERKLFQDFQILGRVWTHPMMLELYRQRKSENSFIDDETSEATPSTSHNEDGSDILVRDSDDSQGSWRPSKKNFHSHQRRGVTWWKEEVKDIKMNDISLGYKFVLLLEILKKCEEIGDKVLLFSQSILTLDLIEDFLEMIDKAVNSDKDEIMKTLYGSSKWRKGTNYFRIDGTVDAKQRARATAYFNRPQNHGAKLFLISTRAGGMGINLVGANRVIILMRRGTVLRRSSNLPGIQIWAEEASLCIQITG</sequence>
<evidence type="ECO:0000256" key="3">
    <source>
        <dbReference type="ARBA" id="ARBA00022741"/>
    </source>
</evidence>
<keyword evidence="8" id="KW-0539">Nucleus</keyword>
<dbReference type="SMART" id="SM00490">
    <property type="entry name" value="HELICc"/>
    <property type="match status" value="1"/>
</dbReference>
<evidence type="ECO:0000256" key="5">
    <source>
        <dbReference type="ARBA" id="ARBA00022806"/>
    </source>
</evidence>
<keyword evidence="12" id="KW-1185">Reference proteome</keyword>
<dbReference type="GO" id="GO:0016887">
    <property type="term" value="F:ATP hydrolysis activity"/>
    <property type="evidence" value="ECO:0007669"/>
    <property type="project" value="InterPro"/>
</dbReference>
<keyword evidence="3" id="KW-0547">Nucleotide-binding</keyword>
<evidence type="ECO:0000256" key="2">
    <source>
        <dbReference type="ARBA" id="ARBA00007025"/>
    </source>
</evidence>
<keyword evidence="6" id="KW-0067">ATP-binding</keyword>
<comment type="similarity">
    <text evidence="2">Belongs to the SNF2/RAD54 helicase family.</text>
</comment>
<evidence type="ECO:0000256" key="9">
    <source>
        <dbReference type="SAM" id="MobiDB-lite"/>
    </source>
</evidence>
<keyword evidence="5" id="KW-0347">Helicase</keyword>
<dbReference type="GO" id="GO:0004386">
    <property type="term" value="F:helicase activity"/>
    <property type="evidence" value="ECO:0007669"/>
    <property type="project" value="UniProtKB-KW"/>
</dbReference>
<evidence type="ECO:0000256" key="7">
    <source>
        <dbReference type="ARBA" id="ARBA00023125"/>
    </source>
</evidence>
<gene>
    <name evidence="11" type="ORF">EB796_005350</name>
</gene>
<evidence type="ECO:0000256" key="1">
    <source>
        <dbReference type="ARBA" id="ARBA00004123"/>
    </source>
</evidence>
<evidence type="ECO:0000313" key="12">
    <source>
        <dbReference type="Proteomes" id="UP000593567"/>
    </source>
</evidence>
<evidence type="ECO:0000256" key="4">
    <source>
        <dbReference type="ARBA" id="ARBA00022801"/>
    </source>
</evidence>
<dbReference type="OrthoDB" id="2020972at2759"/>
<dbReference type="GO" id="GO:0003677">
    <property type="term" value="F:DNA binding"/>
    <property type="evidence" value="ECO:0007669"/>
    <property type="project" value="UniProtKB-KW"/>
</dbReference>
<organism evidence="11 12">
    <name type="scientific">Bugula neritina</name>
    <name type="common">Brown bryozoan</name>
    <name type="synonym">Sertularia neritina</name>
    <dbReference type="NCBI Taxonomy" id="10212"/>
    <lineage>
        <taxon>Eukaryota</taxon>
        <taxon>Metazoa</taxon>
        <taxon>Spiralia</taxon>
        <taxon>Lophotrochozoa</taxon>
        <taxon>Bryozoa</taxon>
        <taxon>Gymnolaemata</taxon>
        <taxon>Cheilostomatida</taxon>
        <taxon>Flustrina</taxon>
        <taxon>Buguloidea</taxon>
        <taxon>Bugulidae</taxon>
        <taxon>Bugula</taxon>
    </lineage>
</organism>
<dbReference type="Proteomes" id="UP000593567">
    <property type="component" value="Unassembled WGS sequence"/>
</dbReference>
<proteinExistence type="inferred from homology"/>
<accession>A0A7J7KFU8</accession>
<feature type="compositionally biased region" description="Basic and acidic residues" evidence="9">
    <location>
        <begin position="109"/>
        <end position="122"/>
    </location>
</feature>
<comment type="subcellular location">
    <subcellularLocation>
        <location evidence="1">Nucleus</location>
    </subcellularLocation>
</comment>
<dbReference type="PANTHER" id="PTHR45797:SF3">
    <property type="entry name" value="TRANSCRIPTIONAL REGULATOR ATRX HOMOLOG"/>
    <property type="match status" value="1"/>
</dbReference>
<dbReference type="Gene3D" id="3.40.50.300">
    <property type="entry name" value="P-loop containing nucleotide triphosphate hydrolases"/>
    <property type="match status" value="1"/>
</dbReference>
<reference evidence="11" key="1">
    <citation type="submission" date="2020-06" db="EMBL/GenBank/DDBJ databases">
        <title>Draft genome of Bugula neritina, a colonial animal packing powerful symbionts and potential medicines.</title>
        <authorList>
            <person name="Rayko M."/>
        </authorList>
    </citation>
    <scope>NUCLEOTIDE SEQUENCE [LARGE SCALE GENOMIC DNA]</scope>
    <source>
        <strain evidence="11">Kwan_BN1</strain>
    </source>
</reference>
<dbReference type="InterPro" id="IPR049730">
    <property type="entry name" value="SNF2/RAD54-like_C"/>
</dbReference>
<dbReference type="GO" id="GO:0005634">
    <property type="term" value="C:nucleus"/>
    <property type="evidence" value="ECO:0007669"/>
    <property type="project" value="UniProtKB-SubCell"/>
</dbReference>
<feature type="domain" description="Helicase C-terminal" evidence="10">
    <location>
        <begin position="166"/>
        <end position="311"/>
    </location>
</feature>
<dbReference type="Pfam" id="PF00271">
    <property type="entry name" value="Helicase_C"/>
    <property type="match status" value="1"/>
</dbReference>
<dbReference type="InterPro" id="IPR027417">
    <property type="entry name" value="P-loop_NTPase"/>
</dbReference>
<evidence type="ECO:0000256" key="6">
    <source>
        <dbReference type="ARBA" id="ARBA00022840"/>
    </source>
</evidence>
<evidence type="ECO:0000313" key="11">
    <source>
        <dbReference type="EMBL" id="KAF6036346.1"/>
    </source>
</evidence>
<dbReference type="AlphaFoldDB" id="A0A7J7KFU8"/>
<dbReference type="CDD" id="cd18793">
    <property type="entry name" value="SF2_C_SNF"/>
    <property type="match status" value="1"/>
</dbReference>
<dbReference type="EMBL" id="VXIV02000744">
    <property type="protein sequence ID" value="KAF6036346.1"/>
    <property type="molecule type" value="Genomic_DNA"/>
</dbReference>
<keyword evidence="4" id="KW-0378">Hydrolase</keyword>
<comment type="caution">
    <text evidence="11">The sequence shown here is derived from an EMBL/GenBank/DDBJ whole genome shotgun (WGS) entry which is preliminary data.</text>
</comment>
<evidence type="ECO:0000259" key="10">
    <source>
        <dbReference type="PROSITE" id="PS51194"/>
    </source>
</evidence>
<keyword evidence="7" id="KW-0238">DNA-binding</keyword>